<protein>
    <submittedName>
        <fullName evidence="2">Uncharacterized protein</fullName>
    </submittedName>
</protein>
<reference evidence="2" key="2">
    <citation type="journal article" date="2023" name="IMA Fungus">
        <title>Comparative genomic study of the Penicillium genus elucidates a diverse pangenome and 15 lateral gene transfer events.</title>
        <authorList>
            <person name="Petersen C."/>
            <person name="Sorensen T."/>
            <person name="Nielsen M.R."/>
            <person name="Sondergaard T.E."/>
            <person name="Sorensen J.L."/>
            <person name="Fitzpatrick D.A."/>
            <person name="Frisvad J.C."/>
            <person name="Nielsen K.L."/>
        </authorList>
    </citation>
    <scope>NUCLEOTIDE SEQUENCE</scope>
    <source>
        <strain evidence="2">IBT 35673</strain>
    </source>
</reference>
<evidence type="ECO:0000313" key="3">
    <source>
        <dbReference type="Proteomes" id="UP001147695"/>
    </source>
</evidence>
<dbReference type="EMBL" id="JAPZBQ010000004">
    <property type="protein sequence ID" value="KAJ5335535.1"/>
    <property type="molecule type" value="Genomic_DNA"/>
</dbReference>
<organism evidence="2 3">
    <name type="scientific">Penicillium brevicompactum</name>
    <dbReference type="NCBI Taxonomy" id="5074"/>
    <lineage>
        <taxon>Eukaryota</taxon>
        <taxon>Fungi</taxon>
        <taxon>Dikarya</taxon>
        <taxon>Ascomycota</taxon>
        <taxon>Pezizomycotina</taxon>
        <taxon>Eurotiomycetes</taxon>
        <taxon>Eurotiomycetidae</taxon>
        <taxon>Eurotiales</taxon>
        <taxon>Aspergillaceae</taxon>
        <taxon>Penicillium</taxon>
    </lineage>
</organism>
<evidence type="ECO:0000313" key="2">
    <source>
        <dbReference type="EMBL" id="KAJ5335535.1"/>
    </source>
</evidence>
<dbReference type="Proteomes" id="UP001147695">
    <property type="component" value="Unassembled WGS sequence"/>
</dbReference>
<proteinExistence type="predicted"/>
<name>A0A9W9QLV3_PENBR</name>
<comment type="caution">
    <text evidence="2">The sequence shown here is derived from an EMBL/GenBank/DDBJ whole genome shotgun (WGS) entry which is preliminary data.</text>
</comment>
<feature type="region of interest" description="Disordered" evidence="1">
    <location>
        <begin position="49"/>
        <end position="70"/>
    </location>
</feature>
<reference evidence="2" key="1">
    <citation type="submission" date="2022-12" db="EMBL/GenBank/DDBJ databases">
        <authorList>
            <person name="Petersen C."/>
        </authorList>
    </citation>
    <scope>NUCLEOTIDE SEQUENCE</scope>
    <source>
        <strain evidence="2">IBT 35673</strain>
    </source>
</reference>
<evidence type="ECO:0000256" key="1">
    <source>
        <dbReference type="SAM" id="MobiDB-lite"/>
    </source>
</evidence>
<gene>
    <name evidence="2" type="ORF">N7452_007938</name>
</gene>
<dbReference type="AlphaFoldDB" id="A0A9W9QLV3"/>
<sequence>MKFIRKKASKVAFPLSILIGDPSSLPRDSQPPALPLARNSVQLASLRGSLIGSSPDQGWGPAAKPRPRAS</sequence>
<accession>A0A9W9QLV3</accession>